<reference evidence="3 4" key="1">
    <citation type="submission" date="2020-08" db="EMBL/GenBank/DDBJ databases">
        <title>Genomic Encyclopedia of Type Strains, Phase III (KMG-III): the genomes of soil and plant-associated and newly described type strains.</title>
        <authorList>
            <person name="Whitman W."/>
        </authorList>
    </citation>
    <scope>NUCLEOTIDE SEQUENCE [LARGE SCALE GENOMIC DNA]</scope>
    <source>
        <strain evidence="3 4">CECT 8577</strain>
    </source>
</reference>
<organism evidence="3 4">
    <name type="scientific">Prauserella isguenensis</name>
    <dbReference type="NCBI Taxonomy" id="1470180"/>
    <lineage>
        <taxon>Bacteria</taxon>
        <taxon>Bacillati</taxon>
        <taxon>Actinomycetota</taxon>
        <taxon>Actinomycetes</taxon>
        <taxon>Pseudonocardiales</taxon>
        <taxon>Pseudonocardiaceae</taxon>
        <taxon>Prauserella</taxon>
    </lineage>
</organism>
<dbReference type="Pfam" id="PF06259">
    <property type="entry name" value="Abhydrolase_8"/>
    <property type="match status" value="1"/>
</dbReference>
<evidence type="ECO:0000256" key="1">
    <source>
        <dbReference type="SAM" id="MobiDB-lite"/>
    </source>
</evidence>
<dbReference type="AlphaFoldDB" id="A0A839RWL9"/>
<dbReference type="InterPro" id="IPR010427">
    <property type="entry name" value="DUF1023"/>
</dbReference>
<accession>A0A839RWL9</accession>
<sequence>MVTWGDVTRWDSEPLSDAVGPLNREYNELTTAGEDLGKVNAPDGWTGEAATAAAQRGNQIIDSLQEWTAEIAAARRAIAATADAISGVKNGVKEAEQLASANHFRIGDDGSVIDQGPPPDIPEGQKESVANERASLAKEIQERVRQVLRSANDVDKDFCTVLDRVLAADTVDAGAMSNDSVTLAAAGNAGAALGSLSIPTPPSGDATPAQNAAWWASLSKAQRDRFTKDYPKLVGNRDGVSAKYRDIANRDILAQSKQDLRTQLAQAKEDNPGYKDILGLENSNIGELEAKIASVEKVEGLINDPTLPNRHLLELDLSKTRAEAAVANGDVDNADHVAVFTPGFTSTVDGSLENYDQNMADLKTKSEQLADRAGNGGDSFATVTYIGYQAPQADEGMFSPGGSVANDTAAKEGGRELNSFLNGIDASRGDNPPHLTSLGHSYGSLTSSHALQGGTGVDDAIMFGSPGLGTGNTSDLNVPDGHVMSLEADNDPVADIGRSGHLGEDPSSMPGMQHGETGAVPAEQSPTGRDLKGVEGHSGYFTPDSTSQHNMAAVVAGLHHPDNPDGPDDRVVQGNNTDMGDVAGQAGRNVASDIKQGAEAAWKFVTGW</sequence>
<dbReference type="InterPro" id="IPR029058">
    <property type="entry name" value="AB_hydrolase_fold"/>
</dbReference>
<dbReference type="RefSeq" id="WP_183647913.1">
    <property type="nucleotide sequence ID" value="NZ_JACHWU010000001.1"/>
</dbReference>
<evidence type="ECO:0000313" key="3">
    <source>
        <dbReference type="EMBL" id="MBB3049806.1"/>
    </source>
</evidence>
<gene>
    <name evidence="3" type="ORF">FHS23_000801</name>
</gene>
<protein>
    <recommendedName>
        <fullName evidence="2">DUF1023 domain-containing protein</fullName>
    </recommendedName>
</protein>
<proteinExistence type="predicted"/>
<comment type="caution">
    <text evidence="3">The sequence shown here is derived from an EMBL/GenBank/DDBJ whole genome shotgun (WGS) entry which is preliminary data.</text>
</comment>
<dbReference type="Proteomes" id="UP000550714">
    <property type="component" value="Unassembled WGS sequence"/>
</dbReference>
<dbReference type="EMBL" id="JACHWU010000001">
    <property type="protein sequence ID" value="MBB3049806.1"/>
    <property type="molecule type" value="Genomic_DNA"/>
</dbReference>
<evidence type="ECO:0000259" key="2">
    <source>
        <dbReference type="Pfam" id="PF06259"/>
    </source>
</evidence>
<feature type="domain" description="DUF1023" evidence="2">
    <location>
        <begin position="322"/>
        <end position="496"/>
    </location>
</feature>
<name>A0A839RWL9_9PSEU</name>
<evidence type="ECO:0000313" key="4">
    <source>
        <dbReference type="Proteomes" id="UP000550714"/>
    </source>
</evidence>
<feature type="region of interest" description="Disordered" evidence="1">
    <location>
        <begin position="498"/>
        <end position="527"/>
    </location>
</feature>
<dbReference type="SUPFAM" id="SSF53474">
    <property type="entry name" value="alpha/beta-Hydrolases"/>
    <property type="match status" value="1"/>
</dbReference>
<keyword evidence="4" id="KW-1185">Reference proteome</keyword>